<dbReference type="Proteomes" id="UP000078454">
    <property type="component" value="Unassembled WGS sequence"/>
</dbReference>
<dbReference type="STRING" id="1850517.A8708_25910"/>
<keyword evidence="2" id="KW-0645">Protease</keyword>
<evidence type="ECO:0000256" key="1">
    <source>
        <dbReference type="ARBA" id="ARBA00007074"/>
    </source>
</evidence>
<dbReference type="InterPro" id="IPR000064">
    <property type="entry name" value="NLP_P60_dom"/>
</dbReference>
<keyword evidence="4" id="KW-0788">Thiol protease</keyword>
<dbReference type="PANTHER" id="PTHR47053">
    <property type="entry name" value="MUREIN DD-ENDOPEPTIDASE MEPH-RELATED"/>
    <property type="match status" value="1"/>
</dbReference>
<organism evidence="7 8">
    <name type="scientific">Paenibacillus oryzisoli</name>
    <dbReference type="NCBI Taxonomy" id="1850517"/>
    <lineage>
        <taxon>Bacteria</taxon>
        <taxon>Bacillati</taxon>
        <taxon>Bacillota</taxon>
        <taxon>Bacilli</taxon>
        <taxon>Bacillales</taxon>
        <taxon>Paenibacillaceae</taxon>
        <taxon>Paenibacillus</taxon>
    </lineage>
</organism>
<reference evidence="7 8" key="1">
    <citation type="submission" date="2016-05" db="EMBL/GenBank/DDBJ databases">
        <title>Paenibacillus sp. 1ZS3-15 nov., isolated from the rhizosphere soil.</title>
        <authorList>
            <person name="Zhang X.X."/>
            <person name="Zhang J."/>
        </authorList>
    </citation>
    <scope>NUCLEOTIDE SEQUENCE [LARGE SCALE GENOMIC DNA]</scope>
    <source>
        <strain evidence="7 8">1ZS3-15</strain>
    </source>
</reference>
<sequence length="283" mass="30679">MLKSLAHRTLGITAAITIALSATTAVSAYAANDDMDAVSLAKKLVGVDYSKSNETPTAGFDSSGLIYYVYETLNYTVPRTLAGQFSMKATKFTKIDKAEPGDVLFFGSGSKPTFAGIYVGQGKMVMASQSKDEVVTRNVNELKGSFIGGRSILSAKDRLKAELILTAQKYLGTPYLFGAKYGQTKTMDCSSFTKTVFADYGITLPRVSRDQAKEGTFVSKSNLQTGDLVFFTTPDSGKNIGHVGIYVGNGMMIHTYGEGGVKFTSMNKEWWADHYVTARRVIK</sequence>
<dbReference type="Gene3D" id="3.90.1720.10">
    <property type="entry name" value="endopeptidase domain like (from Nostoc punctiforme)"/>
    <property type="match status" value="2"/>
</dbReference>
<dbReference type="RefSeq" id="WP_068663488.1">
    <property type="nucleotide sequence ID" value="NZ_LYPB01000054.1"/>
</dbReference>
<dbReference type="SUPFAM" id="SSF54001">
    <property type="entry name" value="Cysteine proteinases"/>
    <property type="match status" value="2"/>
</dbReference>
<keyword evidence="8" id="KW-1185">Reference proteome</keyword>
<gene>
    <name evidence="7" type="ORF">A8708_25910</name>
</gene>
<evidence type="ECO:0000259" key="6">
    <source>
        <dbReference type="PROSITE" id="PS51935"/>
    </source>
</evidence>
<feature type="domain" description="NlpC/P60" evidence="6">
    <location>
        <begin position="31"/>
        <end position="160"/>
    </location>
</feature>
<proteinExistence type="inferred from homology"/>
<evidence type="ECO:0000313" key="8">
    <source>
        <dbReference type="Proteomes" id="UP000078454"/>
    </source>
</evidence>
<dbReference type="InterPro" id="IPR038765">
    <property type="entry name" value="Papain-like_cys_pep_sf"/>
</dbReference>
<feature type="chain" id="PRO_5008278044" description="NlpC/P60 domain-containing protein" evidence="5">
    <location>
        <begin position="31"/>
        <end position="283"/>
    </location>
</feature>
<accession>A0A198AFE8</accession>
<evidence type="ECO:0000256" key="5">
    <source>
        <dbReference type="SAM" id="SignalP"/>
    </source>
</evidence>
<dbReference type="InterPro" id="IPR051202">
    <property type="entry name" value="Peptidase_C40"/>
</dbReference>
<dbReference type="PANTHER" id="PTHR47053:SF1">
    <property type="entry name" value="MUREIN DD-ENDOPEPTIDASE MEPH-RELATED"/>
    <property type="match status" value="1"/>
</dbReference>
<comment type="caution">
    <text evidence="7">The sequence shown here is derived from an EMBL/GenBank/DDBJ whole genome shotgun (WGS) entry which is preliminary data.</text>
</comment>
<dbReference type="Pfam" id="PF00877">
    <property type="entry name" value="NLPC_P60"/>
    <property type="match status" value="2"/>
</dbReference>
<dbReference type="AlphaFoldDB" id="A0A198AFE8"/>
<dbReference type="GO" id="GO:0008234">
    <property type="term" value="F:cysteine-type peptidase activity"/>
    <property type="evidence" value="ECO:0007669"/>
    <property type="project" value="UniProtKB-KW"/>
</dbReference>
<feature type="signal peptide" evidence="5">
    <location>
        <begin position="1"/>
        <end position="30"/>
    </location>
</feature>
<evidence type="ECO:0000256" key="4">
    <source>
        <dbReference type="ARBA" id="ARBA00022807"/>
    </source>
</evidence>
<evidence type="ECO:0000256" key="2">
    <source>
        <dbReference type="ARBA" id="ARBA00022670"/>
    </source>
</evidence>
<comment type="similarity">
    <text evidence="1">Belongs to the peptidase C40 family.</text>
</comment>
<dbReference type="GO" id="GO:0006508">
    <property type="term" value="P:proteolysis"/>
    <property type="evidence" value="ECO:0007669"/>
    <property type="project" value="UniProtKB-KW"/>
</dbReference>
<dbReference type="OrthoDB" id="9813118at2"/>
<name>A0A198AFE8_9BACL</name>
<protein>
    <recommendedName>
        <fullName evidence="6">NlpC/P60 domain-containing protein</fullName>
    </recommendedName>
</protein>
<keyword evidence="3" id="KW-0378">Hydrolase</keyword>
<dbReference type="EMBL" id="LYPB01000054">
    <property type="protein sequence ID" value="OAS19668.1"/>
    <property type="molecule type" value="Genomic_DNA"/>
</dbReference>
<keyword evidence="5" id="KW-0732">Signal</keyword>
<feature type="domain" description="NlpC/P60" evidence="6">
    <location>
        <begin position="157"/>
        <end position="282"/>
    </location>
</feature>
<evidence type="ECO:0000256" key="3">
    <source>
        <dbReference type="ARBA" id="ARBA00022801"/>
    </source>
</evidence>
<evidence type="ECO:0000313" key="7">
    <source>
        <dbReference type="EMBL" id="OAS19668.1"/>
    </source>
</evidence>
<dbReference type="PROSITE" id="PS51935">
    <property type="entry name" value="NLPC_P60"/>
    <property type="match status" value="2"/>
</dbReference>